<reference evidence="24" key="1">
    <citation type="journal article" date="2020" name="Genome Biol.">
        <title>Gamete binning: chromosome-level and haplotype-resolved genome assembly enabled by high-throughput single-cell sequencing of gamete genomes.</title>
        <authorList>
            <person name="Campoy J.A."/>
            <person name="Sun H."/>
            <person name="Goel M."/>
            <person name="Jiao W.-B."/>
            <person name="Folz-Donahue K."/>
            <person name="Wang N."/>
            <person name="Rubio M."/>
            <person name="Liu C."/>
            <person name="Kukat C."/>
            <person name="Ruiz D."/>
            <person name="Huettel B."/>
            <person name="Schneeberger K."/>
        </authorList>
    </citation>
    <scope>NUCLEOTIDE SEQUENCE [LARGE SCALE GENOMIC DNA]</scope>
    <source>
        <strain evidence="24">cv. Rojo Pasion</strain>
    </source>
</reference>
<organism evidence="23 24">
    <name type="scientific">Prunus armeniaca</name>
    <name type="common">Apricot</name>
    <name type="synonym">Armeniaca vulgaris</name>
    <dbReference type="NCBI Taxonomy" id="36596"/>
    <lineage>
        <taxon>Eukaryota</taxon>
        <taxon>Viridiplantae</taxon>
        <taxon>Streptophyta</taxon>
        <taxon>Embryophyta</taxon>
        <taxon>Tracheophyta</taxon>
        <taxon>Spermatophyta</taxon>
        <taxon>Magnoliopsida</taxon>
        <taxon>eudicotyledons</taxon>
        <taxon>Gunneridae</taxon>
        <taxon>Pentapetalae</taxon>
        <taxon>rosids</taxon>
        <taxon>fabids</taxon>
        <taxon>Rosales</taxon>
        <taxon>Rosaceae</taxon>
        <taxon>Amygdaloideae</taxon>
        <taxon>Amygdaleae</taxon>
        <taxon>Prunus</taxon>
    </lineage>
</organism>
<evidence type="ECO:0000256" key="17">
    <source>
        <dbReference type="ARBA" id="ARBA00049075"/>
    </source>
</evidence>
<evidence type="ECO:0000256" key="19">
    <source>
        <dbReference type="ARBA" id="ARBA00057179"/>
    </source>
</evidence>
<comment type="catalytic activity">
    <reaction evidence="16">
        <text>a 5'-end (N(2),N(7)-dimethyl 5'-triphosphoguanosine)-ribonucleoside in snRNA + S-adenosyl-L-methionine = a 5'-end (N(2),N(2),N(7)-trimethyl 5'-triphosphoguanosine)-ribonucleoside in snRNA + S-adenosyl-L-homocysteine + H(+)</text>
        <dbReference type="Rhea" id="RHEA:78479"/>
        <dbReference type="Rhea" id="RHEA-COMP:19087"/>
        <dbReference type="Rhea" id="RHEA-COMP:19089"/>
        <dbReference type="ChEBI" id="CHEBI:15378"/>
        <dbReference type="ChEBI" id="CHEBI:57856"/>
        <dbReference type="ChEBI" id="CHEBI:59789"/>
        <dbReference type="ChEBI" id="CHEBI:167623"/>
        <dbReference type="ChEBI" id="CHEBI:172880"/>
    </reaction>
    <physiologicalReaction direction="left-to-right" evidence="16">
        <dbReference type="Rhea" id="RHEA:78480"/>
    </physiologicalReaction>
</comment>
<dbReference type="CDD" id="cd02440">
    <property type="entry name" value="AdoMet_MTases"/>
    <property type="match status" value="1"/>
</dbReference>
<keyword evidence="7" id="KW-0489">Methyltransferase</keyword>
<evidence type="ECO:0000256" key="18">
    <source>
        <dbReference type="ARBA" id="ARBA00049790"/>
    </source>
</evidence>
<evidence type="ECO:0000256" key="16">
    <source>
        <dbReference type="ARBA" id="ARBA00048763"/>
    </source>
</evidence>
<comment type="subunit">
    <text evidence="20">May form homooligomers. Interacts with CREBBP/CBP, EED/WAIT1, EP300/P300, NCOA6/PRIP, PPARBP/PBP and SMN.</text>
</comment>
<keyword evidence="24" id="KW-1185">Reference proteome</keyword>
<keyword evidence="12" id="KW-0539">Nucleus</keyword>
<dbReference type="EMBL" id="CAEKKB010000003">
    <property type="protein sequence ID" value="CAB4303562.1"/>
    <property type="molecule type" value="Genomic_DNA"/>
</dbReference>
<keyword evidence="5" id="KW-0963">Cytoplasm</keyword>
<dbReference type="PANTHER" id="PTHR14741:SF41">
    <property type="entry name" value="TRIMETHYLGUANOSINE SYNTHASE"/>
    <property type="match status" value="1"/>
</dbReference>
<protein>
    <recommendedName>
        <fullName evidence="4">Trimethylguanosine synthase</fullName>
    </recommendedName>
    <alternativeName>
        <fullName evidence="18">Cap-specific guanine-N(2) methyltransferase</fullName>
    </alternativeName>
    <alternativeName>
        <fullName evidence="21">Nuclear receptor coactivator 6-interacting protein</fullName>
    </alternativeName>
    <alternativeName>
        <fullName evidence="22">PRIP-interacting protein with methyltransferase motif</fullName>
    </alternativeName>
</protein>
<evidence type="ECO:0000256" key="15">
    <source>
        <dbReference type="ARBA" id="ARBA00048740"/>
    </source>
</evidence>
<keyword evidence="10" id="KW-0805">Transcription regulation</keyword>
<dbReference type="GO" id="GO:0005737">
    <property type="term" value="C:cytoplasm"/>
    <property type="evidence" value="ECO:0007669"/>
    <property type="project" value="UniProtKB-SubCell"/>
</dbReference>
<dbReference type="SUPFAM" id="SSF53335">
    <property type="entry name" value="S-adenosyl-L-methionine-dependent methyltransferases"/>
    <property type="match status" value="1"/>
</dbReference>
<dbReference type="GO" id="GO:0071164">
    <property type="term" value="F:RNA cap trimethylguanosine synthase activity"/>
    <property type="evidence" value="ECO:0007669"/>
    <property type="project" value="TreeGrafter"/>
</dbReference>
<evidence type="ECO:0000256" key="22">
    <source>
        <dbReference type="ARBA" id="ARBA00081504"/>
    </source>
</evidence>
<evidence type="ECO:0000256" key="12">
    <source>
        <dbReference type="ARBA" id="ARBA00023242"/>
    </source>
</evidence>
<comment type="similarity">
    <text evidence="13">Belongs to the methyltransferase superfamily. Trimethylguanosine synthase family.</text>
</comment>
<comment type="catalytic activity">
    <reaction evidence="15">
        <text>a 5'-end (N(7)-methyl 5'-triphosphoguanosine)-ribonucleoside in snoRNA + S-adenosyl-L-methionine = a 5'-end (N(2),N(7)-dimethyl 5'-triphosphoguanosine)-ribonucleoside in snoRNA + S-adenosyl-L-homocysteine + H(+)</text>
        <dbReference type="Rhea" id="RHEA:78475"/>
        <dbReference type="Rhea" id="RHEA-COMP:19086"/>
        <dbReference type="Rhea" id="RHEA-COMP:19088"/>
        <dbReference type="ChEBI" id="CHEBI:15378"/>
        <dbReference type="ChEBI" id="CHEBI:57856"/>
        <dbReference type="ChEBI" id="CHEBI:59789"/>
        <dbReference type="ChEBI" id="CHEBI:156461"/>
        <dbReference type="ChEBI" id="CHEBI:172880"/>
    </reaction>
    <physiologicalReaction direction="left-to-right" evidence="15">
        <dbReference type="Rhea" id="RHEA:78476"/>
    </physiologicalReaction>
</comment>
<dbReference type="GO" id="GO:0005730">
    <property type="term" value="C:nucleolus"/>
    <property type="evidence" value="ECO:0007669"/>
    <property type="project" value="UniProtKB-SubCell"/>
</dbReference>
<accession>A0A6J5WV26</accession>
<evidence type="ECO:0000256" key="11">
    <source>
        <dbReference type="ARBA" id="ARBA00023163"/>
    </source>
</evidence>
<dbReference type="Pfam" id="PF09445">
    <property type="entry name" value="Methyltransf_15"/>
    <property type="match status" value="1"/>
</dbReference>
<evidence type="ECO:0000256" key="6">
    <source>
        <dbReference type="ARBA" id="ARBA00022553"/>
    </source>
</evidence>
<dbReference type="PANTHER" id="PTHR14741">
    <property type="entry name" value="S-ADENOSYLMETHIONINE-DEPENDENT METHYLTRANSFERASE RELATED"/>
    <property type="match status" value="1"/>
</dbReference>
<dbReference type="AlphaFoldDB" id="A0A6J5WV26"/>
<evidence type="ECO:0000256" key="14">
    <source>
        <dbReference type="ARBA" id="ARBA00047418"/>
    </source>
</evidence>
<dbReference type="InterPro" id="IPR019012">
    <property type="entry name" value="RNA_cap_Gua-N2-MeTrfase"/>
</dbReference>
<evidence type="ECO:0000313" key="23">
    <source>
        <dbReference type="EMBL" id="CAB4303562.1"/>
    </source>
</evidence>
<dbReference type="GO" id="GO:0015030">
    <property type="term" value="C:Cajal body"/>
    <property type="evidence" value="ECO:0007669"/>
    <property type="project" value="UniProtKB-SubCell"/>
</dbReference>
<evidence type="ECO:0000256" key="3">
    <source>
        <dbReference type="ARBA" id="ARBA00004604"/>
    </source>
</evidence>
<comment type="catalytic activity">
    <reaction evidence="14">
        <text>a 5'-end (N(2),N(7)-dimethyl 5'-triphosphoguanosine)-ribonucleoside in snoRNA + S-adenosyl-L-methionine = a 5'-end (N(2),N(2),N(7)-trimethyl 5'-triphosphoguanosine)-ribonucleoside in snoRNA + S-adenosyl-L-homocysteine + H(+)</text>
        <dbReference type="Rhea" id="RHEA:78507"/>
        <dbReference type="Rhea" id="RHEA-COMP:19088"/>
        <dbReference type="Rhea" id="RHEA-COMP:19090"/>
        <dbReference type="ChEBI" id="CHEBI:15378"/>
        <dbReference type="ChEBI" id="CHEBI:57856"/>
        <dbReference type="ChEBI" id="CHEBI:59789"/>
        <dbReference type="ChEBI" id="CHEBI:167623"/>
        <dbReference type="ChEBI" id="CHEBI:172880"/>
    </reaction>
    <physiologicalReaction direction="left-to-right" evidence="14">
        <dbReference type="Rhea" id="RHEA:78508"/>
    </physiologicalReaction>
</comment>
<keyword evidence="9" id="KW-0949">S-adenosyl-L-methionine</keyword>
<evidence type="ECO:0000256" key="20">
    <source>
        <dbReference type="ARBA" id="ARBA00064494"/>
    </source>
</evidence>
<evidence type="ECO:0000256" key="7">
    <source>
        <dbReference type="ARBA" id="ARBA00022603"/>
    </source>
</evidence>
<evidence type="ECO:0000256" key="5">
    <source>
        <dbReference type="ARBA" id="ARBA00022490"/>
    </source>
</evidence>
<comment type="subcellular location">
    <subcellularLocation>
        <location evidence="2">Cytoplasm</location>
    </subcellularLocation>
    <subcellularLocation>
        <location evidence="1">Nucleus</location>
        <location evidence="1">Cajal body</location>
    </subcellularLocation>
    <subcellularLocation>
        <location evidence="3">Nucleus</location>
        <location evidence="3">Nucleolus</location>
    </subcellularLocation>
</comment>
<evidence type="ECO:0000256" key="21">
    <source>
        <dbReference type="ARBA" id="ARBA00079339"/>
    </source>
</evidence>
<evidence type="ECO:0000256" key="9">
    <source>
        <dbReference type="ARBA" id="ARBA00022691"/>
    </source>
</evidence>
<evidence type="ECO:0000313" key="24">
    <source>
        <dbReference type="Proteomes" id="UP000507245"/>
    </source>
</evidence>
<evidence type="ECO:0000256" key="8">
    <source>
        <dbReference type="ARBA" id="ARBA00022679"/>
    </source>
</evidence>
<dbReference type="OrthoDB" id="194443at2759"/>
<comment type="catalytic activity">
    <reaction evidence="17">
        <text>a 5'-end (N(7)-methyl 5'-triphosphoguanosine)-ribonucleoside in snRNA + S-adenosyl-L-methionine = a 5'-end (N(2),N(7)-dimethyl 5'-triphosphoguanosine)-ribonucleoside in snRNA + S-adenosyl-L-homocysteine + H(+)</text>
        <dbReference type="Rhea" id="RHEA:78471"/>
        <dbReference type="Rhea" id="RHEA-COMP:19085"/>
        <dbReference type="Rhea" id="RHEA-COMP:19087"/>
        <dbReference type="ChEBI" id="CHEBI:15378"/>
        <dbReference type="ChEBI" id="CHEBI:57856"/>
        <dbReference type="ChEBI" id="CHEBI:59789"/>
        <dbReference type="ChEBI" id="CHEBI:156461"/>
        <dbReference type="ChEBI" id="CHEBI:172880"/>
    </reaction>
    <physiologicalReaction direction="left-to-right" evidence="17">
        <dbReference type="Rhea" id="RHEA:78472"/>
    </physiologicalReaction>
</comment>
<dbReference type="FunFam" id="3.40.50.150:FF:000066">
    <property type="entry name" value="Trimethylguanosine synthase 1"/>
    <property type="match status" value="1"/>
</dbReference>
<gene>
    <name evidence="23" type="ORF">ORAREDHAP_LOCUS19897</name>
</gene>
<sequence>MEENYGNDFNEGFELFQAYCQRLRSIPLSSVPALIPASRMQKKASRRRSTTCRPNKRKLVHLPRQIKKRRKFLEEGLTPLVEKYWFQRYDLFSRYDEGIKMDEQGWYSVTPEEIAITHAKRCENATVIDCFAGVGGNAIQFASMCYHVVAIEIDPLKVDMAINNAKIYGVEDYIDFIVGDFFQLAPSLKGDVVFLSPPWGGPSYKWMKKFTLDLLKPKDGYAIFQAAQAITPNIIMFLPRNVDLLQVEELCWLSSPPLQVEIEENYVRSNLKGVTVYFGGTTASSQCPIVLLGLQTILKTFGFIGPLPPSQLAEGRLMAESNEGNRTDETKHFEEVSFRDVQLLVPCGSIVEEMDSPAGEKGKRGQKRFSIL</sequence>
<name>A0A6J5WV26_PRUAR</name>
<comment type="function">
    <text evidence="19">Catalyzes the 2 serial methylation steps for the conversion of the 7-monomethylguanosine (m(7)G) caps of snRNAs and snoRNAs to a 2,2,7-trimethylguanosine (m(2,2,7)G) cap structure. The enzyme is specific for guanine, and N7 methylation must precede N2 methylation. Hypermethylation of the m7G cap of U snRNAs leads to their concentration in nuclear foci, their colocalization with coilin and the formation of canonical Cajal bodies (CBs). Plays a role in transcriptional regulation.</text>
</comment>
<evidence type="ECO:0000256" key="1">
    <source>
        <dbReference type="ARBA" id="ARBA00004408"/>
    </source>
</evidence>
<keyword evidence="6" id="KW-0597">Phosphoprotein</keyword>
<dbReference type="Proteomes" id="UP000507245">
    <property type="component" value="Unassembled WGS sequence"/>
</dbReference>
<proteinExistence type="inferred from homology"/>
<dbReference type="InterPro" id="IPR029063">
    <property type="entry name" value="SAM-dependent_MTases_sf"/>
</dbReference>
<evidence type="ECO:0000256" key="13">
    <source>
        <dbReference type="ARBA" id="ARBA00025783"/>
    </source>
</evidence>
<keyword evidence="8" id="KW-0808">Transferase</keyword>
<evidence type="ECO:0000256" key="2">
    <source>
        <dbReference type="ARBA" id="ARBA00004496"/>
    </source>
</evidence>
<dbReference type="Gene3D" id="3.40.50.150">
    <property type="entry name" value="Vaccinia Virus protein VP39"/>
    <property type="match status" value="1"/>
</dbReference>
<keyword evidence="11" id="KW-0804">Transcription</keyword>
<evidence type="ECO:0000256" key="4">
    <source>
        <dbReference type="ARBA" id="ARBA00018517"/>
    </source>
</evidence>
<evidence type="ECO:0000256" key="10">
    <source>
        <dbReference type="ARBA" id="ARBA00023015"/>
    </source>
</evidence>